<evidence type="ECO:0000313" key="11">
    <source>
        <dbReference type="EMBL" id="KAK0745665.1"/>
    </source>
</evidence>
<keyword evidence="5" id="KW-0862">Zinc</keyword>
<dbReference type="Gene3D" id="3.30.160.60">
    <property type="entry name" value="Classic Zinc Finger"/>
    <property type="match status" value="1"/>
</dbReference>
<dbReference type="PANTHER" id="PTHR40626">
    <property type="entry name" value="MIP31509P"/>
    <property type="match status" value="1"/>
</dbReference>
<dbReference type="PROSITE" id="PS00028">
    <property type="entry name" value="ZINC_FINGER_C2H2_1"/>
    <property type="match status" value="1"/>
</dbReference>
<dbReference type="GO" id="GO:0000981">
    <property type="term" value="F:DNA-binding transcription factor activity, RNA polymerase II-specific"/>
    <property type="evidence" value="ECO:0007669"/>
    <property type="project" value="InterPro"/>
</dbReference>
<evidence type="ECO:0000256" key="4">
    <source>
        <dbReference type="ARBA" id="ARBA00022771"/>
    </source>
</evidence>
<dbReference type="InterPro" id="IPR051059">
    <property type="entry name" value="VerF-like"/>
</dbReference>
<dbReference type="CDD" id="cd12148">
    <property type="entry name" value="fungal_TF_MHR"/>
    <property type="match status" value="1"/>
</dbReference>
<sequence>MPDAHGLHRCPVCFKGYKRREHLQRHRGTHNAERPHRCILCSASFQRTDVLKRHLQSCDGTPAPASGRRRACDRCVRQKKACNSQQPCENCERRAVACQYSTGPVPGPVPGNAASAFAPEPSSLPIGQAPLASPASADAEGTTTGAKQPDVPAPHPVPTISTTTTTQLLDFGTSHRDHDIALLTPAPQPTAHNYDTLMPSSPDLPMPNYLPFEEHLRHRQPGTAQDWFSGLAHPEDTEVDSAEADMHSSPGSESRGHSFEFLYDFTSRTGLVSSFECATLEQRQQIVSAFDHTYLARHQPMAMMTPPPCLAPDLSSLPLGYPDVNASTFAPLPYWLHDPLVLKLQNIVLLITNVVTMRSKNSTVTLTWSPSLEQRCLQFFSPYRFSKFIELYWSVWHPNVNIVHRPTFNPATAKCVLLAAMALLGACVSPDPDDNEEARMWFNCVEEMVFTDDDFCSDVEPSAETNPPADTLADWRKLQALQASYLVCLYQNWEGVDASKRRIRRHRFSTVVSVARDIGIETAKHLDYSIMSFHEFSWQDFVVREQLIRTFTWIFLLDTAFVIFNNLPHRMVIKEMKMHMACPESCFQAATPEDCFAQIGAVAGPSTPFCSLLLRDAIENMCTEELTPESQRNLAQLGPLNLFAIVSAFHYMIFQQQNFLGVAGQLDHIRTGLQNWIAIWDRYFDDWLSSPHGAYSETCLSTDTMWKRVGFVRFSPEYWLLGTLLIDRISATAEQARQRASGRGMLESRMDTGGRTRGKSIEPILDKYDQTSMRQVNDLIADFQRFHVG</sequence>
<dbReference type="SUPFAM" id="SSF57701">
    <property type="entry name" value="Zn2/Cys6 DNA-binding domain"/>
    <property type="match status" value="1"/>
</dbReference>
<dbReference type="Proteomes" id="UP001172155">
    <property type="component" value="Unassembled WGS sequence"/>
</dbReference>
<reference evidence="11" key="1">
    <citation type="submission" date="2023-06" db="EMBL/GenBank/DDBJ databases">
        <title>Genome-scale phylogeny and comparative genomics of the fungal order Sordariales.</title>
        <authorList>
            <consortium name="Lawrence Berkeley National Laboratory"/>
            <person name="Hensen N."/>
            <person name="Bonometti L."/>
            <person name="Westerberg I."/>
            <person name="Brannstrom I.O."/>
            <person name="Guillou S."/>
            <person name="Cros-Aarteil S."/>
            <person name="Calhoun S."/>
            <person name="Haridas S."/>
            <person name="Kuo A."/>
            <person name="Mondo S."/>
            <person name="Pangilinan J."/>
            <person name="Riley R."/>
            <person name="LaButti K."/>
            <person name="Andreopoulos B."/>
            <person name="Lipzen A."/>
            <person name="Chen C."/>
            <person name="Yanf M."/>
            <person name="Daum C."/>
            <person name="Ng V."/>
            <person name="Clum A."/>
            <person name="Steindorff A."/>
            <person name="Ohm R."/>
            <person name="Martin F."/>
            <person name="Silar P."/>
            <person name="Natvig D."/>
            <person name="Lalanne C."/>
            <person name="Gautier V."/>
            <person name="Ament-velasquez S.L."/>
            <person name="Kruys A."/>
            <person name="Hutchinson M.I."/>
            <person name="Powell A.J."/>
            <person name="Barry K."/>
            <person name="Miller A.N."/>
            <person name="Grigoriev I.V."/>
            <person name="Debuchy R."/>
            <person name="Gladieux P."/>
            <person name="Thoren M.H."/>
            <person name="Johannesson H."/>
        </authorList>
    </citation>
    <scope>NUCLEOTIDE SEQUENCE</scope>
    <source>
        <strain evidence="11">SMH3187-1</strain>
    </source>
</reference>
<evidence type="ECO:0000256" key="3">
    <source>
        <dbReference type="ARBA" id="ARBA00022737"/>
    </source>
</evidence>
<dbReference type="Pfam" id="PF04082">
    <property type="entry name" value="Fungal_trans"/>
    <property type="match status" value="1"/>
</dbReference>
<dbReference type="InterPro" id="IPR001138">
    <property type="entry name" value="Zn2Cys6_DnaBD"/>
</dbReference>
<keyword evidence="12" id="KW-1185">Reference proteome</keyword>
<gene>
    <name evidence="11" type="ORF">B0T18DRAFT_428779</name>
</gene>
<comment type="subcellular location">
    <subcellularLocation>
        <location evidence="1">Nucleus</location>
    </subcellularLocation>
</comment>
<dbReference type="GO" id="GO:0000978">
    <property type="term" value="F:RNA polymerase II cis-regulatory region sequence-specific DNA binding"/>
    <property type="evidence" value="ECO:0007669"/>
    <property type="project" value="InterPro"/>
</dbReference>
<dbReference type="InterPro" id="IPR013087">
    <property type="entry name" value="Znf_C2H2_type"/>
</dbReference>
<keyword evidence="6" id="KW-0539">Nucleus</keyword>
<evidence type="ECO:0000256" key="5">
    <source>
        <dbReference type="ARBA" id="ARBA00022833"/>
    </source>
</evidence>
<feature type="domain" description="C2H2-type" evidence="10">
    <location>
        <begin position="8"/>
        <end position="35"/>
    </location>
</feature>
<comment type="caution">
    <text evidence="11">The sequence shown here is derived from an EMBL/GenBank/DDBJ whole genome shotgun (WGS) entry which is preliminary data.</text>
</comment>
<dbReference type="GO" id="GO:0005634">
    <property type="term" value="C:nucleus"/>
    <property type="evidence" value="ECO:0007669"/>
    <property type="project" value="UniProtKB-SubCell"/>
</dbReference>
<dbReference type="Gene3D" id="4.10.240.10">
    <property type="entry name" value="Zn(2)-C6 fungal-type DNA-binding domain"/>
    <property type="match status" value="1"/>
</dbReference>
<organism evidence="11 12">
    <name type="scientific">Schizothecium vesticola</name>
    <dbReference type="NCBI Taxonomy" id="314040"/>
    <lineage>
        <taxon>Eukaryota</taxon>
        <taxon>Fungi</taxon>
        <taxon>Dikarya</taxon>
        <taxon>Ascomycota</taxon>
        <taxon>Pezizomycotina</taxon>
        <taxon>Sordariomycetes</taxon>
        <taxon>Sordariomycetidae</taxon>
        <taxon>Sordariales</taxon>
        <taxon>Schizotheciaceae</taxon>
        <taxon>Schizothecium</taxon>
    </lineage>
</organism>
<keyword evidence="3" id="KW-0677">Repeat</keyword>
<keyword evidence="4 7" id="KW-0863">Zinc-finger</keyword>
<feature type="region of interest" description="Disordered" evidence="8">
    <location>
        <begin position="111"/>
        <end position="161"/>
    </location>
</feature>
<evidence type="ECO:0000259" key="9">
    <source>
        <dbReference type="PROSITE" id="PS50048"/>
    </source>
</evidence>
<evidence type="ECO:0000256" key="2">
    <source>
        <dbReference type="ARBA" id="ARBA00022723"/>
    </source>
</evidence>
<dbReference type="GO" id="GO:0000785">
    <property type="term" value="C:chromatin"/>
    <property type="evidence" value="ECO:0007669"/>
    <property type="project" value="TreeGrafter"/>
</dbReference>
<dbReference type="PANTHER" id="PTHR40626:SF3">
    <property type="entry name" value="TRANSCRIPTION FACTOR WITH C2H2 AND ZN(2)-CYS(6) DNA BINDING DOMAIN (EUROFUNG)-RELATED"/>
    <property type="match status" value="1"/>
</dbReference>
<name>A0AA40K4K2_9PEZI</name>
<evidence type="ECO:0000256" key="8">
    <source>
        <dbReference type="SAM" id="MobiDB-lite"/>
    </source>
</evidence>
<feature type="domain" description="Zn(2)-C6 fungal-type" evidence="9">
    <location>
        <begin position="71"/>
        <end position="100"/>
    </location>
</feature>
<keyword evidence="2" id="KW-0479">Metal-binding</keyword>
<dbReference type="PROSITE" id="PS50048">
    <property type="entry name" value="ZN2_CY6_FUNGAL_2"/>
    <property type="match status" value="1"/>
</dbReference>
<dbReference type="InterPro" id="IPR007219">
    <property type="entry name" value="XnlR_reg_dom"/>
</dbReference>
<accession>A0AA40K4K2</accession>
<protein>
    <submittedName>
        <fullName evidence="11">Uncharacterized protein</fullName>
    </submittedName>
</protein>
<dbReference type="InterPro" id="IPR036864">
    <property type="entry name" value="Zn2-C6_fun-type_DNA-bd_sf"/>
</dbReference>
<dbReference type="CDD" id="cd00067">
    <property type="entry name" value="GAL4"/>
    <property type="match status" value="1"/>
</dbReference>
<dbReference type="SMART" id="SM00066">
    <property type="entry name" value="GAL4"/>
    <property type="match status" value="1"/>
</dbReference>
<evidence type="ECO:0000256" key="6">
    <source>
        <dbReference type="ARBA" id="ARBA00023242"/>
    </source>
</evidence>
<dbReference type="GO" id="GO:0008270">
    <property type="term" value="F:zinc ion binding"/>
    <property type="evidence" value="ECO:0007669"/>
    <property type="project" value="UniProtKB-KW"/>
</dbReference>
<evidence type="ECO:0000256" key="7">
    <source>
        <dbReference type="PROSITE-ProRule" id="PRU00042"/>
    </source>
</evidence>
<dbReference type="SMART" id="SM00355">
    <property type="entry name" value="ZnF_C2H2"/>
    <property type="match status" value="2"/>
</dbReference>
<dbReference type="GO" id="GO:0006351">
    <property type="term" value="P:DNA-templated transcription"/>
    <property type="evidence" value="ECO:0007669"/>
    <property type="project" value="InterPro"/>
</dbReference>
<dbReference type="PROSITE" id="PS50157">
    <property type="entry name" value="ZINC_FINGER_C2H2_2"/>
    <property type="match status" value="1"/>
</dbReference>
<evidence type="ECO:0000259" key="10">
    <source>
        <dbReference type="PROSITE" id="PS50157"/>
    </source>
</evidence>
<dbReference type="AlphaFoldDB" id="A0AA40K4K2"/>
<dbReference type="Pfam" id="PF00172">
    <property type="entry name" value="Zn_clus"/>
    <property type="match status" value="1"/>
</dbReference>
<evidence type="ECO:0000313" key="12">
    <source>
        <dbReference type="Proteomes" id="UP001172155"/>
    </source>
</evidence>
<dbReference type="SUPFAM" id="SSF57667">
    <property type="entry name" value="beta-beta-alpha zinc fingers"/>
    <property type="match status" value="1"/>
</dbReference>
<proteinExistence type="predicted"/>
<dbReference type="InterPro" id="IPR036236">
    <property type="entry name" value="Znf_C2H2_sf"/>
</dbReference>
<evidence type="ECO:0000256" key="1">
    <source>
        <dbReference type="ARBA" id="ARBA00004123"/>
    </source>
</evidence>
<dbReference type="EMBL" id="JAUKUD010000004">
    <property type="protein sequence ID" value="KAK0745665.1"/>
    <property type="molecule type" value="Genomic_DNA"/>
</dbReference>